<keyword evidence="12" id="KW-1185">Reference proteome</keyword>
<organism evidence="11 12">
    <name type="scientific">Coemansia thaxteri</name>
    <dbReference type="NCBI Taxonomy" id="2663907"/>
    <lineage>
        <taxon>Eukaryota</taxon>
        <taxon>Fungi</taxon>
        <taxon>Fungi incertae sedis</taxon>
        <taxon>Zoopagomycota</taxon>
        <taxon>Kickxellomycotina</taxon>
        <taxon>Kickxellomycetes</taxon>
        <taxon>Kickxellales</taxon>
        <taxon>Kickxellaceae</taxon>
        <taxon>Coemansia</taxon>
    </lineage>
</organism>
<evidence type="ECO:0000256" key="1">
    <source>
        <dbReference type="ARBA" id="ARBA00005594"/>
    </source>
</evidence>
<keyword evidence="7" id="KW-0030">Aminoacyl-tRNA synthetase</keyword>
<evidence type="ECO:0000256" key="8">
    <source>
        <dbReference type="ARBA" id="ARBA00029936"/>
    </source>
</evidence>
<dbReference type="GO" id="GO:0006438">
    <property type="term" value="P:valyl-tRNA aminoacylation"/>
    <property type="evidence" value="ECO:0007669"/>
    <property type="project" value="InterPro"/>
</dbReference>
<dbReference type="EMBL" id="JANBQF010001531">
    <property type="protein sequence ID" value="KAJ1997020.1"/>
    <property type="molecule type" value="Genomic_DNA"/>
</dbReference>
<dbReference type="EC" id="6.1.1.9" evidence="2"/>
<dbReference type="GO" id="GO:0002161">
    <property type="term" value="F:aminoacyl-tRNA deacylase activity"/>
    <property type="evidence" value="ECO:0007669"/>
    <property type="project" value="InterPro"/>
</dbReference>
<dbReference type="InterPro" id="IPR002300">
    <property type="entry name" value="aa-tRNA-synth_Ia"/>
</dbReference>
<reference evidence="11" key="1">
    <citation type="submission" date="2022-07" db="EMBL/GenBank/DDBJ databases">
        <title>Phylogenomic reconstructions and comparative analyses of Kickxellomycotina fungi.</title>
        <authorList>
            <person name="Reynolds N.K."/>
            <person name="Stajich J.E."/>
            <person name="Barry K."/>
            <person name="Grigoriev I.V."/>
            <person name="Crous P."/>
            <person name="Smith M.E."/>
        </authorList>
    </citation>
    <scope>NUCLEOTIDE SEQUENCE</scope>
    <source>
        <strain evidence="11">IMI 214461</strain>
    </source>
</reference>
<protein>
    <recommendedName>
        <fullName evidence="2">valine--tRNA ligase</fullName>
        <ecNumber evidence="2">6.1.1.9</ecNumber>
    </recommendedName>
    <alternativeName>
        <fullName evidence="8">Valyl-tRNA synthetase</fullName>
    </alternativeName>
</protein>
<dbReference type="Pfam" id="PF00133">
    <property type="entry name" value="tRNA-synt_1"/>
    <property type="match status" value="1"/>
</dbReference>
<keyword evidence="4" id="KW-0547">Nucleotide-binding</keyword>
<dbReference type="OrthoDB" id="629407at2759"/>
<comment type="catalytic activity">
    <reaction evidence="9">
        <text>tRNA(Val) + L-valine + ATP = L-valyl-tRNA(Val) + AMP + diphosphate</text>
        <dbReference type="Rhea" id="RHEA:10704"/>
        <dbReference type="Rhea" id="RHEA-COMP:9672"/>
        <dbReference type="Rhea" id="RHEA-COMP:9708"/>
        <dbReference type="ChEBI" id="CHEBI:30616"/>
        <dbReference type="ChEBI" id="CHEBI:33019"/>
        <dbReference type="ChEBI" id="CHEBI:57762"/>
        <dbReference type="ChEBI" id="CHEBI:78442"/>
        <dbReference type="ChEBI" id="CHEBI:78537"/>
        <dbReference type="ChEBI" id="CHEBI:456215"/>
        <dbReference type="EC" id="6.1.1.9"/>
    </reaction>
</comment>
<feature type="non-terminal residue" evidence="11">
    <location>
        <position position="248"/>
    </location>
</feature>
<feature type="domain" description="Aminoacyl-tRNA synthetase class Ia" evidence="10">
    <location>
        <begin position="3"/>
        <end position="153"/>
    </location>
</feature>
<keyword evidence="5" id="KW-0067">ATP-binding</keyword>
<dbReference type="InterPro" id="IPR014729">
    <property type="entry name" value="Rossmann-like_a/b/a_fold"/>
</dbReference>
<dbReference type="InterPro" id="IPR002303">
    <property type="entry name" value="Valyl-tRNA_ligase"/>
</dbReference>
<dbReference type="SUPFAM" id="SSF52374">
    <property type="entry name" value="Nucleotidylyl transferase"/>
    <property type="match status" value="1"/>
</dbReference>
<evidence type="ECO:0000256" key="7">
    <source>
        <dbReference type="ARBA" id="ARBA00023146"/>
    </source>
</evidence>
<dbReference type="Gene3D" id="3.40.50.620">
    <property type="entry name" value="HUPs"/>
    <property type="match status" value="1"/>
</dbReference>
<evidence type="ECO:0000313" key="11">
    <source>
        <dbReference type="EMBL" id="KAJ1997020.1"/>
    </source>
</evidence>
<dbReference type="PANTHER" id="PTHR11946:SF109">
    <property type="entry name" value="VALINE--TRNA LIGASE"/>
    <property type="match status" value="1"/>
</dbReference>
<dbReference type="PANTHER" id="PTHR11946">
    <property type="entry name" value="VALYL-TRNA SYNTHETASES"/>
    <property type="match status" value="1"/>
</dbReference>
<dbReference type="FunFam" id="3.40.50.620:FF:000020">
    <property type="entry name" value="Valine--tRNA ligase, mitochondrial"/>
    <property type="match status" value="1"/>
</dbReference>
<dbReference type="GO" id="GO:0005829">
    <property type="term" value="C:cytosol"/>
    <property type="evidence" value="ECO:0007669"/>
    <property type="project" value="TreeGrafter"/>
</dbReference>
<comment type="similarity">
    <text evidence="1">Belongs to the class-I aminoacyl-tRNA synthetase family.</text>
</comment>
<name>A0A9W8BER6_9FUNG</name>
<keyword evidence="6" id="KW-0648">Protein biosynthesis</keyword>
<evidence type="ECO:0000256" key="4">
    <source>
        <dbReference type="ARBA" id="ARBA00022741"/>
    </source>
</evidence>
<dbReference type="AlphaFoldDB" id="A0A9W8BER6"/>
<accession>A0A9W8BER6</accession>
<evidence type="ECO:0000256" key="2">
    <source>
        <dbReference type="ARBA" id="ARBA00013169"/>
    </source>
</evidence>
<evidence type="ECO:0000313" key="12">
    <source>
        <dbReference type="Proteomes" id="UP001150907"/>
    </source>
</evidence>
<dbReference type="PROSITE" id="PS00178">
    <property type="entry name" value="AA_TRNA_LIGASE_I"/>
    <property type="match status" value="1"/>
</dbReference>
<dbReference type="SUPFAM" id="SSF50677">
    <property type="entry name" value="ValRS/IleRS/LeuRS editing domain"/>
    <property type="match status" value="1"/>
</dbReference>
<evidence type="ECO:0000259" key="10">
    <source>
        <dbReference type="Pfam" id="PF00133"/>
    </source>
</evidence>
<dbReference type="InterPro" id="IPR009008">
    <property type="entry name" value="Val/Leu/Ile-tRNA-synth_edit"/>
</dbReference>
<dbReference type="GO" id="GO:0004832">
    <property type="term" value="F:valine-tRNA ligase activity"/>
    <property type="evidence" value="ECO:0007669"/>
    <property type="project" value="UniProtKB-EC"/>
</dbReference>
<gene>
    <name evidence="11" type="ORF">H4R26_005982</name>
</gene>
<comment type="caution">
    <text evidence="11">The sequence shown here is derived from an EMBL/GenBank/DDBJ whole genome shotgun (WGS) entry which is preliminary data.</text>
</comment>
<evidence type="ECO:0000256" key="9">
    <source>
        <dbReference type="ARBA" id="ARBA00047552"/>
    </source>
</evidence>
<sequence length="248" mass="28039">MLLPPPNVTGVLHIGHALTLSIQDAIARWNRMHGRNVNWVPGTDHAGISTQTVVEKRLHRETGQTRHEVGREAFVAKVWEWKQAHGDQIRQQTTRLGASLNWDQEYFTMDPRHSQLVRDAFIRLYEDGLVYRATKMVNWSCALQSVISDIEVDQIPTEGRTLIEVPGIKFKVEFGVLHTVEFSVIDPPPGGPRCVRVETTRPETMLGDVALAICSRDDRYKGLDGKRVMHPLLGQQIPIICDDILVDP</sequence>
<keyword evidence="3" id="KW-0436">Ligase</keyword>
<evidence type="ECO:0000256" key="5">
    <source>
        <dbReference type="ARBA" id="ARBA00022840"/>
    </source>
</evidence>
<dbReference type="Gene3D" id="3.90.740.10">
    <property type="entry name" value="Valyl/Leucyl/Isoleucyl-tRNA synthetase, editing domain"/>
    <property type="match status" value="1"/>
</dbReference>
<proteinExistence type="inferred from homology"/>
<dbReference type="Proteomes" id="UP001150907">
    <property type="component" value="Unassembled WGS sequence"/>
</dbReference>
<evidence type="ECO:0000256" key="3">
    <source>
        <dbReference type="ARBA" id="ARBA00022598"/>
    </source>
</evidence>
<dbReference type="InterPro" id="IPR001412">
    <property type="entry name" value="aa-tRNA-synth_I_CS"/>
</dbReference>
<evidence type="ECO:0000256" key="6">
    <source>
        <dbReference type="ARBA" id="ARBA00022917"/>
    </source>
</evidence>
<dbReference type="GO" id="GO:0005524">
    <property type="term" value="F:ATP binding"/>
    <property type="evidence" value="ECO:0007669"/>
    <property type="project" value="UniProtKB-KW"/>
</dbReference>